<sequence length="503" mass="56770">MDELRLRNSVAGNTLYRERPDANTPAGLRLEEDKQLPKPYRRLIIPGAVPHWVDVNARDILRREKALIYDIGGYEYVYGGGEKQERERSVLQVVPPTVWGKEISPEGKRSNITMTFSERSEDSLLVFPRDSTTAGHPTNMTDYSDIRAYLYRGEFGNALTLCNKALRPNERISFVDRARIEIQIAIIHLLRGSYADYVDATARLEALEQQCRLPKAHDVNLPSVHAELVLWLARSFMQSGRYDDAELKLLQALPGSPKLEKLQELERGKLHVLSVWRDQALLHCYLGRFTRAKKEITDLRNHIKSLVDQEQTRVQREQGRSERYNGLADTTARTRSLQRKSASILIAAATIHNIVGDYAAALTMVDEAWGSLAQGLGTRHIKTLEAACLRAHLLPLTSHVREAETFCMETWKTIVSELGDYHPLALNAARTVVTILRQQSRIIEAVDTSMSVYLKTKESLTDVHPQTMAAKAEWASSLAASGDYKGASEIYLELLEQMPNLSL</sequence>
<protein>
    <submittedName>
        <fullName evidence="1">Uncharacterized protein</fullName>
    </submittedName>
</protein>
<dbReference type="AlphaFoldDB" id="A0AA40D1R2"/>
<dbReference type="Gene3D" id="1.25.40.10">
    <property type="entry name" value="Tetratricopeptide repeat domain"/>
    <property type="match status" value="2"/>
</dbReference>
<evidence type="ECO:0000313" key="1">
    <source>
        <dbReference type="EMBL" id="KAK0659795.1"/>
    </source>
</evidence>
<reference evidence="1" key="1">
    <citation type="submission" date="2023-06" db="EMBL/GenBank/DDBJ databases">
        <title>Genome-scale phylogeny and comparative genomics of the fungal order Sordariales.</title>
        <authorList>
            <consortium name="Lawrence Berkeley National Laboratory"/>
            <person name="Hensen N."/>
            <person name="Bonometti L."/>
            <person name="Westerberg I."/>
            <person name="Brannstrom I.O."/>
            <person name="Guillou S."/>
            <person name="Cros-Aarteil S."/>
            <person name="Calhoun S."/>
            <person name="Haridas S."/>
            <person name="Kuo A."/>
            <person name="Mondo S."/>
            <person name="Pangilinan J."/>
            <person name="Riley R."/>
            <person name="Labutti K."/>
            <person name="Andreopoulos B."/>
            <person name="Lipzen A."/>
            <person name="Chen C."/>
            <person name="Yanf M."/>
            <person name="Daum C."/>
            <person name="Ng V."/>
            <person name="Clum A."/>
            <person name="Steindorff A."/>
            <person name="Ohm R."/>
            <person name="Martin F."/>
            <person name="Silar P."/>
            <person name="Natvig D."/>
            <person name="Lalanne C."/>
            <person name="Gautier V."/>
            <person name="Ament-Velasquez S.L."/>
            <person name="Kruys A."/>
            <person name="Hutchinson M.I."/>
            <person name="Powell A.J."/>
            <person name="Barry K."/>
            <person name="Miller A.N."/>
            <person name="Grigoriev I.V."/>
            <person name="Debuchy R."/>
            <person name="Gladieux P."/>
            <person name="Thoren M.H."/>
            <person name="Johannesson H."/>
        </authorList>
    </citation>
    <scope>NUCLEOTIDE SEQUENCE</scope>
    <source>
        <strain evidence="1">CBS 307.81</strain>
    </source>
</reference>
<proteinExistence type="predicted"/>
<dbReference type="Proteomes" id="UP001174997">
    <property type="component" value="Unassembled WGS sequence"/>
</dbReference>
<organism evidence="1 2">
    <name type="scientific">Cercophora samala</name>
    <dbReference type="NCBI Taxonomy" id="330535"/>
    <lineage>
        <taxon>Eukaryota</taxon>
        <taxon>Fungi</taxon>
        <taxon>Dikarya</taxon>
        <taxon>Ascomycota</taxon>
        <taxon>Pezizomycotina</taxon>
        <taxon>Sordariomycetes</taxon>
        <taxon>Sordariomycetidae</taxon>
        <taxon>Sordariales</taxon>
        <taxon>Lasiosphaeriaceae</taxon>
        <taxon>Cercophora</taxon>
    </lineage>
</organism>
<dbReference type="InterPro" id="IPR011990">
    <property type="entry name" value="TPR-like_helical_dom_sf"/>
</dbReference>
<gene>
    <name evidence="1" type="ORF">QBC41DRAFT_351062</name>
</gene>
<comment type="caution">
    <text evidence="1">The sequence shown here is derived from an EMBL/GenBank/DDBJ whole genome shotgun (WGS) entry which is preliminary data.</text>
</comment>
<keyword evidence="2" id="KW-1185">Reference proteome</keyword>
<name>A0AA40D1R2_9PEZI</name>
<dbReference type="SUPFAM" id="SSF48452">
    <property type="entry name" value="TPR-like"/>
    <property type="match status" value="2"/>
</dbReference>
<evidence type="ECO:0000313" key="2">
    <source>
        <dbReference type="Proteomes" id="UP001174997"/>
    </source>
</evidence>
<dbReference type="EMBL" id="JAULSY010000174">
    <property type="protein sequence ID" value="KAK0659795.1"/>
    <property type="molecule type" value="Genomic_DNA"/>
</dbReference>
<accession>A0AA40D1R2</accession>